<dbReference type="Pfam" id="PF02878">
    <property type="entry name" value="PGM_PMM_I"/>
    <property type="match status" value="1"/>
</dbReference>
<dbReference type="SUPFAM" id="SSF55957">
    <property type="entry name" value="Phosphoglucomutase, C-terminal domain"/>
    <property type="match status" value="1"/>
</dbReference>
<dbReference type="GO" id="GO:0008966">
    <property type="term" value="F:phosphoglucosamine mutase activity"/>
    <property type="evidence" value="ECO:0007669"/>
    <property type="project" value="UniProtKB-UniRule"/>
</dbReference>
<organism evidence="16 17">
    <name type="scientific">Megasphaera paucivorans</name>
    <dbReference type="NCBI Taxonomy" id="349095"/>
    <lineage>
        <taxon>Bacteria</taxon>
        <taxon>Bacillati</taxon>
        <taxon>Bacillota</taxon>
        <taxon>Negativicutes</taxon>
        <taxon>Veillonellales</taxon>
        <taxon>Veillonellaceae</taxon>
        <taxon>Megasphaera</taxon>
    </lineage>
</organism>
<dbReference type="InterPro" id="IPR036900">
    <property type="entry name" value="A-D-PHexomutase_C_sf"/>
</dbReference>
<comment type="catalytic activity">
    <reaction evidence="6 9 11">
        <text>alpha-D-glucosamine 1-phosphate = D-glucosamine 6-phosphate</text>
        <dbReference type="Rhea" id="RHEA:23424"/>
        <dbReference type="ChEBI" id="CHEBI:58516"/>
        <dbReference type="ChEBI" id="CHEBI:58725"/>
        <dbReference type="EC" id="5.4.2.10"/>
    </reaction>
</comment>
<dbReference type="GO" id="GO:0006048">
    <property type="term" value="P:UDP-N-acetylglucosamine biosynthetic process"/>
    <property type="evidence" value="ECO:0007669"/>
    <property type="project" value="TreeGrafter"/>
</dbReference>
<dbReference type="GO" id="GO:0009252">
    <property type="term" value="P:peptidoglycan biosynthetic process"/>
    <property type="evidence" value="ECO:0007669"/>
    <property type="project" value="TreeGrafter"/>
</dbReference>
<dbReference type="InterPro" id="IPR050060">
    <property type="entry name" value="Phosphoglucosamine_mutase"/>
</dbReference>
<dbReference type="InterPro" id="IPR005843">
    <property type="entry name" value="A-D-PHexomutase_C"/>
</dbReference>
<evidence type="ECO:0000259" key="14">
    <source>
        <dbReference type="Pfam" id="PF02879"/>
    </source>
</evidence>
<evidence type="ECO:0000256" key="4">
    <source>
        <dbReference type="ARBA" id="ARBA00022842"/>
    </source>
</evidence>
<sequence>MARLFGTDGVRGIANDTLTPELAYHLGRAAAYIFGRDKEHPTFLIGRDTRRSGTMLASILAAGIASVGGNCYMVGVIPTPAIAYLTRIHHLDAGIMISASHNPFEYNGIKFFDKYGFKLPDAKEDQLEEYMLKDEQCGLHSRPTGEAIGTISDWHNLQEEYMNFVLSTTNVDLTGLKLVHDGANGSASVLGPEIFRRLGAEVIAIHHEPNGVNINDKCGSTHLESLKKAVLEHGADLGIANDGDADRCLAVDEKGREMDGDQIMLLCALKLKEDGHLKYDTVVGTVMSNIGFHKALQQIGCRSEITAVGDRYVLENMRKNGYCLGGEQSGHIIFSDYNTTGDGLLTAVQLLTIMKNKNKPLSELSDMMVKYPQILKNIRVQTKSGWEENNLIMAAIAAGEDELGEDGRILVRPSGTEPLIRVMAEGPDQQQLERIVDDIVAVVEHEMGPAK</sequence>
<dbReference type="GO" id="GO:0004615">
    <property type="term" value="F:phosphomannomutase activity"/>
    <property type="evidence" value="ECO:0007669"/>
    <property type="project" value="TreeGrafter"/>
</dbReference>
<evidence type="ECO:0000256" key="9">
    <source>
        <dbReference type="HAMAP-Rule" id="MF_01554"/>
    </source>
</evidence>
<comment type="PTM">
    <text evidence="9">Activated by phosphorylation.</text>
</comment>
<evidence type="ECO:0000256" key="8">
    <source>
        <dbReference type="ARBA" id="ARBA00068193"/>
    </source>
</evidence>
<evidence type="ECO:0000256" key="11">
    <source>
        <dbReference type="RuleBase" id="RU004327"/>
    </source>
</evidence>
<feature type="binding site" evidence="9">
    <location>
        <position position="242"/>
    </location>
    <ligand>
        <name>Mg(2+)</name>
        <dbReference type="ChEBI" id="CHEBI:18420"/>
    </ligand>
</feature>
<evidence type="ECO:0000259" key="13">
    <source>
        <dbReference type="Pfam" id="PF02878"/>
    </source>
</evidence>
<dbReference type="GO" id="GO:0005975">
    <property type="term" value="P:carbohydrate metabolic process"/>
    <property type="evidence" value="ECO:0007669"/>
    <property type="project" value="InterPro"/>
</dbReference>
<dbReference type="STRING" id="349095.SAMN05660299_00662"/>
<comment type="cofactor">
    <cofactor evidence="9">
        <name>Mg(2+)</name>
        <dbReference type="ChEBI" id="CHEBI:18420"/>
    </cofactor>
    <text evidence="9">Binds 1 Mg(2+) ion per subunit.</text>
</comment>
<dbReference type="AlphaFoldDB" id="A0A1G9SBJ5"/>
<protein>
    <recommendedName>
        <fullName evidence="8 9">Phosphoglucosamine mutase</fullName>
        <ecNumber evidence="7 9">5.4.2.10</ecNumber>
    </recommendedName>
</protein>
<evidence type="ECO:0000256" key="7">
    <source>
        <dbReference type="ARBA" id="ARBA00066330"/>
    </source>
</evidence>
<evidence type="ECO:0000256" key="6">
    <source>
        <dbReference type="ARBA" id="ARBA00050364"/>
    </source>
</evidence>
<feature type="binding site" evidence="9">
    <location>
        <position position="246"/>
    </location>
    <ligand>
        <name>Mg(2+)</name>
        <dbReference type="ChEBI" id="CHEBI:18420"/>
    </ligand>
</feature>
<dbReference type="Pfam" id="PF00408">
    <property type="entry name" value="PGM_PMM_IV"/>
    <property type="match status" value="1"/>
</dbReference>
<dbReference type="PANTHER" id="PTHR42946">
    <property type="entry name" value="PHOSPHOHEXOSE MUTASE"/>
    <property type="match status" value="1"/>
</dbReference>
<comment type="similarity">
    <text evidence="1 9 10">Belongs to the phosphohexose mutase family.</text>
</comment>
<feature type="binding site" description="via phosphate group" evidence="9">
    <location>
        <position position="100"/>
    </location>
    <ligand>
        <name>Mg(2+)</name>
        <dbReference type="ChEBI" id="CHEBI:18420"/>
    </ligand>
</feature>
<feature type="binding site" evidence="9">
    <location>
        <position position="244"/>
    </location>
    <ligand>
        <name>Mg(2+)</name>
        <dbReference type="ChEBI" id="CHEBI:18420"/>
    </ligand>
</feature>
<gene>
    <name evidence="9" type="primary">glmM</name>
    <name evidence="16" type="ORF">SAMN05660299_00662</name>
</gene>
<dbReference type="CDD" id="cd05802">
    <property type="entry name" value="GlmM"/>
    <property type="match status" value="1"/>
</dbReference>
<dbReference type="PANTHER" id="PTHR42946:SF1">
    <property type="entry name" value="PHOSPHOGLUCOMUTASE (ALPHA-D-GLUCOSE-1,6-BISPHOSPHATE-DEPENDENT)"/>
    <property type="match status" value="1"/>
</dbReference>
<dbReference type="Proteomes" id="UP000199309">
    <property type="component" value="Unassembled WGS sequence"/>
</dbReference>
<dbReference type="RefSeq" id="WP_091648128.1">
    <property type="nucleotide sequence ID" value="NZ_FNHQ01000005.1"/>
</dbReference>
<dbReference type="NCBIfam" id="TIGR01455">
    <property type="entry name" value="glmM"/>
    <property type="match status" value="1"/>
</dbReference>
<feature type="domain" description="Alpha-D-phosphohexomutase alpha/beta/alpha" evidence="13">
    <location>
        <begin position="3"/>
        <end position="135"/>
    </location>
</feature>
<dbReference type="GO" id="GO:0000287">
    <property type="term" value="F:magnesium ion binding"/>
    <property type="evidence" value="ECO:0007669"/>
    <property type="project" value="UniProtKB-UniRule"/>
</dbReference>
<reference evidence="16 17" key="1">
    <citation type="submission" date="2016-10" db="EMBL/GenBank/DDBJ databases">
        <authorList>
            <person name="de Groot N.N."/>
        </authorList>
    </citation>
    <scope>NUCLEOTIDE SEQUENCE [LARGE SCALE GENOMIC DNA]</scope>
    <source>
        <strain evidence="16 17">DSM 16981</strain>
    </source>
</reference>
<dbReference type="GO" id="GO:0005829">
    <property type="term" value="C:cytosol"/>
    <property type="evidence" value="ECO:0007669"/>
    <property type="project" value="TreeGrafter"/>
</dbReference>
<dbReference type="InterPro" id="IPR005844">
    <property type="entry name" value="A-D-PHexomutase_a/b/a-I"/>
</dbReference>
<dbReference type="SUPFAM" id="SSF53738">
    <property type="entry name" value="Phosphoglucomutase, first 3 domains"/>
    <property type="match status" value="3"/>
</dbReference>
<dbReference type="InterPro" id="IPR016055">
    <property type="entry name" value="A-D-PHexomutase_a/b/a-I/II/III"/>
</dbReference>
<dbReference type="PRINTS" id="PR00509">
    <property type="entry name" value="PGMPMM"/>
</dbReference>
<dbReference type="InterPro" id="IPR005845">
    <property type="entry name" value="A-D-PHexomutase_a/b/a-II"/>
</dbReference>
<evidence type="ECO:0000259" key="15">
    <source>
        <dbReference type="Pfam" id="PF02880"/>
    </source>
</evidence>
<dbReference type="EMBL" id="FNHQ01000005">
    <property type="protein sequence ID" value="SDM32844.1"/>
    <property type="molecule type" value="Genomic_DNA"/>
</dbReference>
<dbReference type="EC" id="5.4.2.10" evidence="7 9"/>
<dbReference type="FunFam" id="3.40.120.10:FF:000001">
    <property type="entry name" value="Phosphoglucosamine mutase"/>
    <property type="match status" value="1"/>
</dbReference>
<dbReference type="PROSITE" id="PS00710">
    <property type="entry name" value="PGM_PMM"/>
    <property type="match status" value="1"/>
</dbReference>
<keyword evidence="4 9" id="KW-0460">Magnesium</keyword>
<keyword evidence="2 9" id="KW-0597">Phosphoprotein</keyword>
<evidence type="ECO:0000259" key="12">
    <source>
        <dbReference type="Pfam" id="PF00408"/>
    </source>
</evidence>
<keyword evidence="3 9" id="KW-0479">Metal-binding</keyword>
<evidence type="ECO:0000256" key="1">
    <source>
        <dbReference type="ARBA" id="ARBA00010231"/>
    </source>
</evidence>
<evidence type="ECO:0000256" key="5">
    <source>
        <dbReference type="ARBA" id="ARBA00023235"/>
    </source>
</evidence>
<feature type="modified residue" description="Phosphoserine" evidence="9">
    <location>
        <position position="100"/>
    </location>
</feature>
<feature type="active site" description="Phosphoserine intermediate" evidence="9">
    <location>
        <position position="100"/>
    </location>
</feature>
<dbReference type="Gene3D" id="3.30.310.50">
    <property type="entry name" value="Alpha-D-phosphohexomutase, C-terminal domain"/>
    <property type="match status" value="1"/>
</dbReference>
<proteinExistence type="inferred from homology"/>
<dbReference type="InterPro" id="IPR006352">
    <property type="entry name" value="GlmM_bact"/>
</dbReference>
<dbReference type="FunFam" id="3.30.310.50:FF:000001">
    <property type="entry name" value="Phosphoglucosamine mutase"/>
    <property type="match status" value="1"/>
</dbReference>
<dbReference type="Pfam" id="PF02879">
    <property type="entry name" value="PGM_PMM_II"/>
    <property type="match status" value="1"/>
</dbReference>
<dbReference type="FunFam" id="3.40.120.10:FF:000002">
    <property type="entry name" value="Phosphoglucosamine mutase"/>
    <property type="match status" value="1"/>
</dbReference>
<dbReference type="OrthoDB" id="9806956at2"/>
<dbReference type="InterPro" id="IPR016066">
    <property type="entry name" value="A-D-PHexomutase_CS"/>
</dbReference>
<evidence type="ECO:0000313" key="16">
    <source>
        <dbReference type="EMBL" id="SDM32844.1"/>
    </source>
</evidence>
<name>A0A1G9SBJ5_9FIRM</name>
<evidence type="ECO:0000313" key="17">
    <source>
        <dbReference type="Proteomes" id="UP000199309"/>
    </source>
</evidence>
<evidence type="ECO:0000256" key="2">
    <source>
        <dbReference type="ARBA" id="ARBA00022553"/>
    </source>
</evidence>
<keyword evidence="17" id="KW-1185">Reference proteome</keyword>
<dbReference type="InterPro" id="IPR005841">
    <property type="entry name" value="Alpha-D-phosphohexomutase_SF"/>
</dbReference>
<feature type="domain" description="Alpha-D-phosphohexomutase alpha/beta/alpha" evidence="14">
    <location>
        <begin position="160"/>
        <end position="255"/>
    </location>
</feature>
<feature type="domain" description="Alpha-D-phosphohexomutase alpha/beta/alpha" evidence="15">
    <location>
        <begin position="259"/>
        <end position="371"/>
    </location>
</feature>
<dbReference type="InterPro" id="IPR005846">
    <property type="entry name" value="A-D-PHexomutase_a/b/a-III"/>
</dbReference>
<comment type="function">
    <text evidence="9 11">Catalyzes the conversion of glucosamine-6-phosphate to glucosamine-1-phosphate.</text>
</comment>
<dbReference type="HAMAP" id="MF_01554_B">
    <property type="entry name" value="GlmM_B"/>
    <property type="match status" value="1"/>
</dbReference>
<accession>A0A1G9SBJ5</accession>
<dbReference type="Gene3D" id="3.40.120.10">
    <property type="entry name" value="Alpha-D-Glucose-1,6-Bisphosphate, subunit A, domain 3"/>
    <property type="match status" value="3"/>
</dbReference>
<evidence type="ECO:0000256" key="10">
    <source>
        <dbReference type="RuleBase" id="RU004326"/>
    </source>
</evidence>
<keyword evidence="5 9" id="KW-0413">Isomerase</keyword>
<feature type="domain" description="Alpha-D-phosphohexomutase C-terminal" evidence="12">
    <location>
        <begin position="375"/>
        <end position="441"/>
    </location>
</feature>
<dbReference type="Pfam" id="PF02880">
    <property type="entry name" value="PGM_PMM_III"/>
    <property type="match status" value="1"/>
</dbReference>
<evidence type="ECO:0000256" key="3">
    <source>
        <dbReference type="ARBA" id="ARBA00022723"/>
    </source>
</evidence>